<gene>
    <name evidence="12" type="primary">gspG</name>
    <name evidence="12" type="ORF">HYY20_02320</name>
</gene>
<protein>
    <recommendedName>
        <fullName evidence="3">Type II secretion system core protein G</fullName>
    </recommendedName>
</protein>
<feature type="domain" description="Type II secretion system protein GspG C-terminal" evidence="11">
    <location>
        <begin position="44"/>
        <end position="133"/>
    </location>
</feature>
<evidence type="ECO:0000256" key="9">
    <source>
        <dbReference type="ARBA" id="ARBA00023136"/>
    </source>
</evidence>
<keyword evidence="8 10" id="KW-1133">Transmembrane helix</keyword>
<dbReference type="GO" id="GO:0005886">
    <property type="term" value="C:plasma membrane"/>
    <property type="evidence" value="ECO:0007669"/>
    <property type="project" value="UniProtKB-SubCell"/>
</dbReference>
<proteinExistence type="inferred from homology"/>
<evidence type="ECO:0000256" key="5">
    <source>
        <dbReference type="ARBA" id="ARBA00022481"/>
    </source>
</evidence>
<evidence type="ECO:0000259" key="11">
    <source>
        <dbReference type="Pfam" id="PF08334"/>
    </source>
</evidence>
<dbReference type="Gene3D" id="3.30.700.10">
    <property type="entry name" value="Glycoprotein, Type 4 Pilin"/>
    <property type="match status" value="1"/>
</dbReference>
<dbReference type="Pfam" id="PF07963">
    <property type="entry name" value="N_methyl"/>
    <property type="match status" value="1"/>
</dbReference>
<evidence type="ECO:0000256" key="7">
    <source>
        <dbReference type="ARBA" id="ARBA00022692"/>
    </source>
</evidence>
<evidence type="ECO:0000256" key="4">
    <source>
        <dbReference type="ARBA" id="ARBA00022475"/>
    </source>
</evidence>
<accession>A0A932FVS4</accession>
<dbReference type="InterPro" id="IPR013545">
    <property type="entry name" value="T2SS_protein-GspG_C"/>
</dbReference>
<evidence type="ECO:0000313" key="13">
    <source>
        <dbReference type="Proteomes" id="UP000769766"/>
    </source>
</evidence>
<evidence type="ECO:0000256" key="2">
    <source>
        <dbReference type="ARBA" id="ARBA00009984"/>
    </source>
</evidence>
<sequence>MGNLKFPIFNFQSSILAKRAGFTLIELLVVMVILGLLAALVAPRMFGKVEQSKESTAKAQIEMLGTALDSYRLDVGRYPDNLEELLSSNEKSWNGPYLKKKVPPDPWGEEYHYEMLESGREYHLSSNGGGNQEIKSWE</sequence>
<organism evidence="12 13">
    <name type="scientific">Tectimicrobiota bacterium</name>
    <dbReference type="NCBI Taxonomy" id="2528274"/>
    <lineage>
        <taxon>Bacteria</taxon>
        <taxon>Pseudomonadati</taxon>
        <taxon>Nitrospinota/Tectimicrobiota group</taxon>
        <taxon>Candidatus Tectimicrobiota</taxon>
    </lineage>
</organism>
<dbReference type="PRINTS" id="PR00813">
    <property type="entry name" value="BCTERIALGSPG"/>
</dbReference>
<keyword evidence="9 10" id="KW-0472">Membrane</keyword>
<comment type="subcellular location">
    <subcellularLocation>
        <location evidence="1">Cell inner membrane</location>
        <topology evidence="1">Single-pass membrane protein</topology>
    </subcellularLocation>
</comment>
<feature type="transmembrane region" description="Helical" evidence="10">
    <location>
        <begin position="20"/>
        <end position="42"/>
    </location>
</feature>
<dbReference type="InterPro" id="IPR010054">
    <property type="entry name" value="Type2_sec_GspG"/>
</dbReference>
<dbReference type="InterPro" id="IPR045584">
    <property type="entry name" value="Pilin-like"/>
</dbReference>
<dbReference type="NCBIfam" id="TIGR01710">
    <property type="entry name" value="typeII_sec_gspG"/>
    <property type="match status" value="1"/>
</dbReference>
<evidence type="ECO:0000256" key="1">
    <source>
        <dbReference type="ARBA" id="ARBA00004377"/>
    </source>
</evidence>
<dbReference type="SUPFAM" id="SSF54523">
    <property type="entry name" value="Pili subunits"/>
    <property type="match status" value="1"/>
</dbReference>
<dbReference type="NCBIfam" id="TIGR02532">
    <property type="entry name" value="IV_pilin_GFxxxE"/>
    <property type="match status" value="1"/>
</dbReference>
<dbReference type="PANTHER" id="PTHR30093">
    <property type="entry name" value="GENERAL SECRETION PATHWAY PROTEIN G"/>
    <property type="match status" value="1"/>
</dbReference>
<dbReference type="AlphaFoldDB" id="A0A932FVS4"/>
<evidence type="ECO:0000256" key="6">
    <source>
        <dbReference type="ARBA" id="ARBA00022519"/>
    </source>
</evidence>
<keyword evidence="4" id="KW-1003">Cell membrane</keyword>
<dbReference type="Proteomes" id="UP000769766">
    <property type="component" value="Unassembled WGS sequence"/>
</dbReference>
<name>A0A932FVS4_UNCTE</name>
<evidence type="ECO:0000313" key="12">
    <source>
        <dbReference type="EMBL" id="MBI2875698.1"/>
    </source>
</evidence>
<reference evidence="12" key="1">
    <citation type="submission" date="2020-07" db="EMBL/GenBank/DDBJ databases">
        <title>Huge and variable diversity of episymbiotic CPR bacteria and DPANN archaea in groundwater ecosystems.</title>
        <authorList>
            <person name="He C.Y."/>
            <person name="Keren R."/>
            <person name="Whittaker M."/>
            <person name="Farag I.F."/>
            <person name="Doudna J."/>
            <person name="Cate J.H.D."/>
            <person name="Banfield J.F."/>
        </authorList>
    </citation>
    <scope>NUCLEOTIDE SEQUENCE</scope>
    <source>
        <strain evidence="12">NC_groundwater_672_Ag_B-0.1um_62_36</strain>
    </source>
</reference>
<dbReference type="Pfam" id="PF08334">
    <property type="entry name" value="T2SSG"/>
    <property type="match status" value="1"/>
</dbReference>
<dbReference type="InterPro" id="IPR012902">
    <property type="entry name" value="N_methyl_site"/>
</dbReference>
<evidence type="ECO:0000256" key="10">
    <source>
        <dbReference type="SAM" id="Phobius"/>
    </source>
</evidence>
<comment type="similarity">
    <text evidence="2">Belongs to the GSP G family.</text>
</comment>
<dbReference type="PROSITE" id="PS00409">
    <property type="entry name" value="PROKAR_NTER_METHYL"/>
    <property type="match status" value="1"/>
</dbReference>
<dbReference type="GO" id="GO:0015627">
    <property type="term" value="C:type II protein secretion system complex"/>
    <property type="evidence" value="ECO:0007669"/>
    <property type="project" value="InterPro"/>
</dbReference>
<dbReference type="InterPro" id="IPR000983">
    <property type="entry name" value="Bac_GSPG_pilin"/>
</dbReference>
<keyword evidence="6" id="KW-0997">Cell inner membrane</keyword>
<keyword evidence="7 10" id="KW-0812">Transmembrane</keyword>
<dbReference type="EMBL" id="JACPRF010000068">
    <property type="protein sequence ID" value="MBI2875698.1"/>
    <property type="molecule type" value="Genomic_DNA"/>
</dbReference>
<keyword evidence="5" id="KW-0488">Methylation</keyword>
<comment type="caution">
    <text evidence="12">The sequence shown here is derived from an EMBL/GenBank/DDBJ whole genome shotgun (WGS) entry which is preliminary data.</text>
</comment>
<dbReference type="GO" id="GO:0015628">
    <property type="term" value="P:protein secretion by the type II secretion system"/>
    <property type="evidence" value="ECO:0007669"/>
    <property type="project" value="InterPro"/>
</dbReference>
<evidence type="ECO:0000256" key="3">
    <source>
        <dbReference type="ARBA" id="ARBA00020042"/>
    </source>
</evidence>
<dbReference type="PANTHER" id="PTHR30093:SF45">
    <property type="entry name" value="TYPE II SECRETION SYSTEM CORE PROTEIN G"/>
    <property type="match status" value="1"/>
</dbReference>
<evidence type="ECO:0000256" key="8">
    <source>
        <dbReference type="ARBA" id="ARBA00022989"/>
    </source>
</evidence>